<dbReference type="PANTHER" id="PTHR21490:SF2">
    <property type="entry name" value="ENKURIN DOMAIN-CONTAINING PROTEIN 1"/>
    <property type="match status" value="1"/>
</dbReference>
<evidence type="ECO:0000256" key="4">
    <source>
        <dbReference type="ARBA" id="ARBA00023212"/>
    </source>
</evidence>
<organism evidence="8 9">
    <name type="scientific">Fasciola hepatica</name>
    <name type="common">Liver fluke</name>
    <dbReference type="NCBI Taxonomy" id="6192"/>
    <lineage>
        <taxon>Eukaryota</taxon>
        <taxon>Metazoa</taxon>
        <taxon>Spiralia</taxon>
        <taxon>Lophotrochozoa</taxon>
        <taxon>Platyhelminthes</taxon>
        <taxon>Trematoda</taxon>
        <taxon>Digenea</taxon>
        <taxon>Plagiorchiida</taxon>
        <taxon>Echinostomata</taxon>
        <taxon>Echinostomatoidea</taxon>
        <taxon>Fasciolidae</taxon>
        <taxon>Fasciola</taxon>
    </lineage>
</organism>
<dbReference type="GO" id="GO:0005929">
    <property type="term" value="C:cilium"/>
    <property type="evidence" value="ECO:0007669"/>
    <property type="project" value="UniProtKB-SubCell"/>
</dbReference>
<comment type="caution">
    <text evidence="8">The sequence shown here is derived from an EMBL/GenBank/DDBJ whole genome shotgun (WGS) entry which is preliminary data.</text>
</comment>
<dbReference type="PROSITE" id="PS51665">
    <property type="entry name" value="ENKURIN"/>
    <property type="match status" value="1"/>
</dbReference>
<evidence type="ECO:0000256" key="1">
    <source>
        <dbReference type="ARBA" id="ARBA00004138"/>
    </source>
</evidence>
<proteinExistence type="predicted"/>
<protein>
    <recommendedName>
        <fullName evidence="7">Enkurin domain-containing protein</fullName>
    </recommendedName>
</protein>
<feature type="region of interest" description="Disordered" evidence="6">
    <location>
        <begin position="353"/>
        <end position="393"/>
    </location>
</feature>
<dbReference type="AlphaFoldDB" id="A0A4E0R536"/>
<dbReference type="InterPro" id="IPR052102">
    <property type="entry name" value="Enkurin_domain-protein"/>
</dbReference>
<keyword evidence="9" id="KW-1185">Reference proteome</keyword>
<evidence type="ECO:0000256" key="6">
    <source>
        <dbReference type="SAM" id="MobiDB-lite"/>
    </source>
</evidence>
<sequence length="510" mass="57218">MTSWISGPISSHNPYLSPRRSVYSSRAMPAGSVVHSENRPTGSLNALDLLQWQSKPSSHETSNISQTHGTGPENSYDVQPSSTSKNFIRENIRRLRRIQATPTPRRFPYAASFVPIAKPYLAISGSSRVVNSLPPRPQTAAPNFTSQTFADFHVPQTKNVNTDTRSEPYLADCTECEFHDHKDNIYPFTPTPSRFVDRPTSPIRRSNKSLESVGVQYQKCHSSSESLDGKSMHSKAVQAFPDPVQITDPVSTEFNRRPEQSKQHRGRMTTRTVHRRARPASAGPVGRHDYMRAHAKTIDGDWNLKVLSTLPLRAVNRSPSRGRLSVPKASSAKSVHLIRRDINYIRANAHLATTTPPRAGRAHSVTGSRASTPQTTEETRHSFSPGSSSGPGGDAFKHMWPERRLPIGSLPAYLIKRRQEQLAAAARAVADEPDPDQPPGHHKMSELERKETLDLLQKAHRELSDEWSRLPIRMDTIRIRTRRAELEHRLSDLEQAINIFNKPKVFIKPE</sequence>
<keyword evidence="3" id="KW-0963">Cytoplasm</keyword>
<dbReference type="GO" id="GO:0005881">
    <property type="term" value="C:cytoplasmic microtubule"/>
    <property type="evidence" value="ECO:0007669"/>
    <property type="project" value="TreeGrafter"/>
</dbReference>
<dbReference type="PANTHER" id="PTHR21490">
    <property type="entry name" value="ENKURIN-RELATED"/>
    <property type="match status" value="1"/>
</dbReference>
<name>A0A4E0R536_FASHE</name>
<dbReference type="Pfam" id="PF13864">
    <property type="entry name" value="Enkurin"/>
    <property type="match status" value="1"/>
</dbReference>
<dbReference type="InterPro" id="IPR027012">
    <property type="entry name" value="Enkurin_dom"/>
</dbReference>
<feature type="compositionally biased region" description="Polar residues" evidence="6">
    <location>
        <begin position="365"/>
        <end position="376"/>
    </location>
</feature>
<accession>A0A4E0R536</accession>
<dbReference type="EMBL" id="JXXN02003626">
    <property type="protein sequence ID" value="THD21354.1"/>
    <property type="molecule type" value="Genomic_DNA"/>
</dbReference>
<gene>
    <name evidence="8" type="ORF">D915_007771</name>
</gene>
<evidence type="ECO:0000313" key="8">
    <source>
        <dbReference type="EMBL" id="THD21354.1"/>
    </source>
</evidence>
<feature type="region of interest" description="Disordered" evidence="6">
    <location>
        <begin position="254"/>
        <end position="286"/>
    </location>
</feature>
<keyword evidence="4" id="KW-0206">Cytoskeleton</keyword>
<evidence type="ECO:0000256" key="5">
    <source>
        <dbReference type="ARBA" id="ARBA00023273"/>
    </source>
</evidence>
<feature type="domain" description="Enkurin" evidence="7">
    <location>
        <begin position="416"/>
        <end position="508"/>
    </location>
</feature>
<dbReference type="Proteomes" id="UP000230066">
    <property type="component" value="Unassembled WGS sequence"/>
</dbReference>
<feature type="region of interest" description="Disordered" evidence="6">
    <location>
        <begin position="55"/>
        <end position="82"/>
    </location>
</feature>
<feature type="compositionally biased region" description="Basic residues" evidence="6">
    <location>
        <begin position="263"/>
        <end position="278"/>
    </location>
</feature>
<evidence type="ECO:0000256" key="3">
    <source>
        <dbReference type="ARBA" id="ARBA00022490"/>
    </source>
</evidence>
<evidence type="ECO:0000313" key="9">
    <source>
        <dbReference type="Proteomes" id="UP000230066"/>
    </source>
</evidence>
<keyword evidence="5" id="KW-0966">Cell projection</keyword>
<evidence type="ECO:0000256" key="2">
    <source>
        <dbReference type="ARBA" id="ARBA00004245"/>
    </source>
</evidence>
<evidence type="ECO:0000259" key="7">
    <source>
        <dbReference type="PROSITE" id="PS51665"/>
    </source>
</evidence>
<comment type="subcellular location">
    <subcellularLocation>
        <location evidence="1">Cell projection</location>
        <location evidence="1">Cilium</location>
    </subcellularLocation>
    <subcellularLocation>
        <location evidence="2">Cytoplasm</location>
        <location evidence="2">Cytoskeleton</location>
    </subcellularLocation>
</comment>
<reference evidence="8" key="1">
    <citation type="submission" date="2019-03" db="EMBL/GenBank/DDBJ databases">
        <title>Improved annotation for the trematode Fasciola hepatica.</title>
        <authorList>
            <person name="Choi Y.-J."/>
            <person name="Martin J."/>
            <person name="Mitreva M."/>
        </authorList>
    </citation>
    <scope>NUCLEOTIDE SEQUENCE [LARGE SCALE GENOMIC DNA]</scope>
</reference>